<dbReference type="InterPro" id="IPR011650">
    <property type="entry name" value="Peptidase_M20_dimer"/>
</dbReference>
<dbReference type="Pfam" id="PF07687">
    <property type="entry name" value="M20_dimer"/>
    <property type="match status" value="1"/>
</dbReference>
<evidence type="ECO:0000256" key="2">
    <source>
        <dbReference type="ARBA" id="ARBA00022801"/>
    </source>
</evidence>
<comment type="caution">
    <text evidence="6">The sequence shown here is derived from an EMBL/GenBank/DDBJ whole genome shotgun (WGS) entry which is preliminary data.</text>
</comment>
<dbReference type="Pfam" id="PF01546">
    <property type="entry name" value="Peptidase_M20"/>
    <property type="match status" value="1"/>
</dbReference>
<keyword evidence="7" id="KW-1185">Reference proteome</keyword>
<feature type="chain" id="PRO_5019358178" evidence="4">
    <location>
        <begin position="43"/>
        <end position="455"/>
    </location>
</feature>
<evidence type="ECO:0000256" key="3">
    <source>
        <dbReference type="PIRSR" id="PIRSR005962-1"/>
    </source>
</evidence>
<dbReference type="InterPro" id="IPR002933">
    <property type="entry name" value="Peptidase_M20"/>
</dbReference>
<evidence type="ECO:0000313" key="6">
    <source>
        <dbReference type="EMBL" id="RUO21773.1"/>
    </source>
</evidence>
<dbReference type="PIRSF" id="PIRSF005962">
    <property type="entry name" value="Pept_M20D_amidohydro"/>
    <property type="match status" value="1"/>
</dbReference>
<comment type="similarity">
    <text evidence="1">Belongs to the peptidase M20 family.</text>
</comment>
<proteinExistence type="inferred from homology"/>
<evidence type="ECO:0000259" key="5">
    <source>
        <dbReference type="Pfam" id="PF07687"/>
    </source>
</evidence>
<reference evidence="6 7" key="1">
    <citation type="journal article" date="2011" name="Front. Microbiol.">
        <title>Genomic signatures of strain selection and enhancement in Bacillus atrophaeus var. globigii, a historical biowarfare simulant.</title>
        <authorList>
            <person name="Gibbons H.S."/>
            <person name="Broomall S.M."/>
            <person name="McNew L.A."/>
            <person name="Daligault H."/>
            <person name="Chapman C."/>
            <person name="Bruce D."/>
            <person name="Karavis M."/>
            <person name="Krepps M."/>
            <person name="McGregor P.A."/>
            <person name="Hong C."/>
            <person name="Park K.H."/>
            <person name="Akmal A."/>
            <person name="Feldman A."/>
            <person name="Lin J.S."/>
            <person name="Chang W.E."/>
            <person name="Higgs B.W."/>
            <person name="Demirev P."/>
            <person name="Lindquist J."/>
            <person name="Liem A."/>
            <person name="Fochler E."/>
            <person name="Read T.D."/>
            <person name="Tapia R."/>
            <person name="Johnson S."/>
            <person name="Bishop-Lilly K.A."/>
            <person name="Detter C."/>
            <person name="Han C."/>
            <person name="Sozhamannan S."/>
            <person name="Rosenzweig C.N."/>
            <person name="Skowronski E.W."/>
        </authorList>
    </citation>
    <scope>NUCLEOTIDE SEQUENCE [LARGE SCALE GENOMIC DNA]</scope>
    <source>
        <strain evidence="6 7">AK5</strain>
    </source>
</reference>
<name>A0A432VYN6_9GAMM</name>
<evidence type="ECO:0000313" key="7">
    <source>
        <dbReference type="Proteomes" id="UP000288212"/>
    </source>
</evidence>
<gene>
    <name evidence="6" type="ORF">CWE06_02690</name>
</gene>
<dbReference type="InterPro" id="IPR036264">
    <property type="entry name" value="Bact_exopeptidase_dim_dom"/>
</dbReference>
<dbReference type="PANTHER" id="PTHR11014">
    <property type="entry name" value="PEPTIDASE M20 FAMILY MEMBER"/>
    <property type="match status" value="1"/>
</dbReference>
<keyword evidence="4" id="KW-0732">Signal</keyword>
<feature type="binding site" evidence="3">
    <location>
        <position position="156"/>
    </location>
    <ligand>
        <name>Mn(2+)</name>
        <dbReference type="ChEBI" id="CHEBI:29035"/>
        <label>2</label>
    </ligand>
</feature>
<dbReference type="GO" id="GO:0046872">
    <property type="term" value="F:metal ion binding"/>
    <property type="evidence" value="ECO:0007669"/>
    <property type="project" value="UniProtKB-KW"/>
</dbReference>
<keyword evidence="3" id="KW-0479">Metal-binding</keyword>
<dbReference type="PANTHER" id="PTHR11014:SF63">
    <property type="entry name" value="METALLOPEPTIDASE, PUTATIVE (AFU_ORTHOLOGUE AFUA_6G09600)-RELATED"/>
    <property type="match status" value="1"/>
</dbReference>
<keyword evidence="3" id="KW-0464">Manganese</keyword>
<dbReference type="EMBL" id="PIPI01000001">
    <property type="protein sequence ID" value="RUO21773.1"/>
    <property type="molecule type" value="Genomic_DNA"/>
</dbReference>
<dbReference type="Gene3D" id="3.40.630.10">
    <property type="entry name" value="Zn peptidases"/>
    <property type="match status" value="1"/>
</dbReference>
<evidence type="ECO:0000256" key="1">
    <source>
        <dbReference type="ARBA" id="ARBA00006153"/>
    </source>
</evidence>
<dbReference type="AlphaFoldDB" id="A0A432VYN6"/>
<sequence length="455" mass="49982">MHRTQDRHSHRHQHRHPRSTAHRLVAAALLFASPLVFSSASAHDHSSLHTISSNLEQQVIEWRRDIHQHPELSNREFRTAALVAEHLRNLGIEVQTDIAHTGVVGFLRGGQPGPTIALRADMDALPVKELTDVPFASQAMGEYRGREVPVMHACGHDLHVAMLMGAATHLAAHRDEITGNVMFIFQPAEEGAPEGEEGGAELMLKEGIFADVQPDAVLGIHVWSAANTGVIGYRKGPLMASSDRFEITIKGEQTHGSRPWGGVDPIVTAAQVINNVQTIVSRQVDITKAPAVVSFGIVEGGIRNNIIPDEVYLEGTIRNFDMGIRSEIFDKLTRTAEYTARSAGAEAHVHIHEGYPVTVNHPELVEHLLPLTRQVAGDSNVRENDLVTGAEDFSFFAQEVPGMFVFLGITPHDQDPATAPSNHSPYFYADEAALKVGTELFINWVMSFPEEFLAR</sequence>
<feature type="binding site" evidence="3">
    <location>
        <position position="423"/>
    </location>
    <ligand>
        <name>Mn(2+)</name>
        <dbReference type="ChEBI" id="CHEBI:29035"/>
        <label>2</label>
    </ligand>
</feature>
<feature type="binding site" evidence="3">
    <location>
        <position position="221"/>
    </location>
    <ligand>
        <name>Mn(2+)</name>
        <dbReference type="ChEBI" id="CHEBI:29035"/>
        <label>2</label>
    </ligand>
</feature>
<feature type="domain" description="Peptidase M20 dimerisation" evidence="5">
    <location>
        <begin position="244"/>
        <end position="333"/>
    </location>
</feature>
<comment type="cofactor">
    <cofactor evidence="3">
        <name>Mn(2+)</name>
        <dbReference type="ChEBI" id="CHEBI:29035"/>
    </cofactor>
    <text evidence="3">The Mn(2+) ion enhances activity.</text>
</comment>
<protein>
    <submittedName>
        <fullName evidence="6">Amidohydrolase</fullName>
    </submittedName>
</protein>
<feature type="binding site" evidence="3">
    <location>
        <position position="154"/>
    </location>
    <ligand>
        <name>Mn(2+)</name>
        <dbReference type="ChEBI" id="CHEBI:29035"/>
        <label>2</label>
    </ligand>
</feature>
<dbReference type="OrthoDB" id="9777385at2"/>
<dbReference type="RefSeq" id="WP_126790912.1">
    <property type="nucleotide sequence ID" value="NZ_PIPI01000001.1"/>
</dbReference>
<organism evidence="6 7">
    <name type="scientific">Aliidiomarina haloalkalitolerans</name>
    <dbReference type="NCBI Taxonomy" id="859059"/>
    <lineage>
        <taxon>Bacteria</taxon>
        <taxon>Pseudomonadati</taxon>
        <taxon>Pseudomonadota</taxon>
        <taxon>Gammaproteobacteria</taxon>
        <taxon>Alteromonadales</taxon>
        <taxon>Idiomarinaceae</taxon>
        <taxon>Aliidiomarina</taxon>
    </lineage>
</organism>
<dbReference type="SUPFAM" id="SSF53187">
    <property type="entry name" value="Zn-dependent exopeptidases"/>
    <property type="match status" value="1"/>
</dbReference>
<feature type="signal peptide" evidence="4">
    <location>
        <begin position="1"/>
        <end position="42"/>
    </location>
</feature>
<dbReference type="InterPro" id="IPR017439">
    <property type="entry name" value="Amidohydrolase"/>
</dbReference>
<dbReference type="NCBIfam" id="TIGR01891">
    <property type="entry name" value="amidohydrolases"/>
    <property type="match status" value="1"/>
</dbReference>
<feature type="binding site" evidence="3">
    <location>
        <position position="190"/>
    </location>
    <ligand>
        <name>Mn(2+)</name>
        <dbReference type="ChEBI" id="CHEBI:29035"/>
        <label>2</label>
    </ligand>
</feature>
<evidence type="ECO:0000256" key="4">
    <source>
        <dbReference type="SAM" id="SignalP"/>
    </source>
</evidence>
<accession>A0A432VYN6</accession>
<dbReference type="Gene3D" id="3.30.70.360">
    <property type="match status" value="1"/>
</dbReference>
<dbReference type="Proteomes" id="UP000288212">
    <property type="component" value="Unassembled WGS sequence"/>
</dbReference>
<keyword evidence="2 6" id="KW-0378">Hydrolase</keyword>
<dbReference type="GO" id="GO:0016787">
    <property type="term" value="F:hydrolase activity"/>
    <property type="evidence" value="ECO:0007669"/>
    <property type="project" value="UniProtKB-KW"/>
</dbReference>
<dbReference type="FunFam" id="3.30.70.360:FF:000014">
    <property type="entry name" value="N-acyl-L-amino acid amidohydrolase"/>
    <property type="match status" value="1"/>
</dbReference>
<dbReference type="SUPFAM" id="SSF55031">
    <property type="entry name" value="Bacterial exopeptidase dimerisation domain"/>
    <property type="match status" value="1"/>
</dbReference>